<feature type="transmembrane region" description="Helical" evidence="7">
    <location>
        <begin position="101"/>
        <end position="122"/>
    </location>
</feature>
<dbReference type="Pfam" id="PF07690">
    <property type="entry name" value="MFS_1"/>
    <property type="match status" value="1"/>
</dbReference>
<keyword evidence="3" id="KW-1003">Cell membrane</keyword>
<comment type="subcellular location">
    <subcellularLocation>
        <location evidence="1">Cell membrane</location>
        <topology evidence="1">Multi-pass membrane protein</topology>
    </subcellularLocation>
</comment>
<keyword evidence="10" id="KW-1185">Reference proteome</keyword>
<proteinExistence type="predicted"/>
<dbReference type="PANTHER" id="PTHR23501">
    <property type="entry name" value="MAJOR FACILITATOR SUPERFAMILY"/>
    <property type="match status" value="1"/>
</dbReference>
<evidence type="ECO:0000313" key="9">
    <source>
        <dbReference type="EMBL" id="MFB5190363.1"/>
    </source>
</evidence>
<dbReference type="Proteomes" id="UP001579974">
    <property type="component" value="Unassembled WGS sequence"/>
</dbReference>
<keyword evidence="6 7" id="KW-0472">Membrane</keyword>
<dbReference type="InterPro" id="IPR020846">
    <property type="entry name" value="MFS_dom"/>
</dbReference>
<evidence type="ECO:0000256" key="6">
    <source>
        <dbReference type="ARBA" id="ARBA00023136"/>
    </source>
</evidence>
<keyword evidence="5 7" id="KW-1133">Transmembrane helix</keyword>
<dbReference type="SUPFAM" id="SSF103473">
    <property type="entry name" value="MFS general substrate transporter"/>
    <property type="match status" value="1"/>
</dbReference>
<feature type="transmembrane region" description="Helical" evidence="7">
    <location>
        <begin position="195"/>
        <end position="214"/>
    </location>
</feature>
<name>A0ABV5ADL6_9BACL</name>
<dbReference type="InterPro" id="IPR011701">
    <property type="entry name" value="MFS"/>
</dbReference>
<feature type="transmembrane region" description="Helical" evidence="7">
    <location>
        <begin position="358"/>
        <end position="380"/>
    </location>
</feature>
<feature type="transmembrane region" description="Helical" evidence="7">
    <location>
        <begin position="304"/>
        <end position="323"/>
    </location>
</feature>
<keyword evidence="4 7" id="KW-0812">Transmembrane</keyword>
<evidence type="ECO:0000256" key="1">
    <source>
        <dbReference type="ARBA" id="ARBA00004651"/>
    </source>
</evidence>
<feature type="transmembrane region" description="Helical" evidence="7">
    <location>
        <begin position="76"/>
        <end position="95"/>
    </location>
</feature>
<dbReference type="Gene3D" id="1.20.1250.20">
    <property type="entry name" value="MFS general substrate transporter like domains"/>
    <property type="match status" value="1"/>
</dbReference>
<dbReference type="RefSeq" id="WP_275473587.1">
    <property type="nucleotide sequence ID" value="NZ_CP162940.1"/>
</dbReference>
<feature type="transmembrane region" description="Helical" evidence="7">
    <location>
        <begin position="134"/>
        <end position="152"/>
    </location>
</feature>
<dbReference type="InterPro" id="IPR036259">
    <property type="entry name" value="MFS_trans_sf"/>
</dbReference>
<dbReference type="EMBL" id="JBDXSU010000005">
    <property type="protein sequence ID" value="MFB5190363.1"/>
    <property type="molecule type" value="Genomic_DNA"/>
</dbReference>
<feature type="transmembrane region" description="Helical" evidence="7">
    <location>
        <begin position="266"/>
        <end position="289"/>
    </location>
</feature>
<evidence type="ECO:0000259" key="8">
    <source>
        <dbReference type="PROSITE" id="PS50850"/>
    </source>
</evidence>
<accession>A0ABV5ADL6</accession>
<keyword evidence="2" id="KW-0813">Transport</keyword>
<feature type="transmembrane region" description="Helical" evidence="7">
    <location>
        <begin position="164"/>
        <end position="183"/>
    </location>
</feature>
<feature type="transmembrane region" description="Helical" evidence="7">
    <location>
        <begin position="46"/>
        <end position="64"/>
    </location>
</feature>
<feature type="transmembrane region" description="Helical" evidence="7">
    <location>
        <begin position="472"/>
        <end position="490"/>
    </location>
</feature>
<dbReference type="PANTHER" id="PTHR23501:SF170">
    <property type="entry name" value="MULTIDRUG RESISTANCE PROTEIN 3"/>
    <property type="match status" value="1"/>
</dbReference>
<dbReference type="CDD" id="cd17502">
    <property type="entry name" value="MFS_Azr1_MDR_like"/>
    <property type="match status" value="1"/>
</dbReference>
<feature type="domain" description="Major facilitator superfamily (MFS) profile" evidence="8">
    <location>
        <begin position="11"/>
        <end position="450"/>
    </location>
</feature>
<feature type="transmembrane region" description="Helical" evidence="7">
    <location>
        <begin position="226"/>
        <end position="245"/>
    </location>
</feature>
<dbReference type="Gene3D" id="1.20.1720.10">
    <property type="entry name" value="Multidrug resistance protein D"/>
    <property type="match status" value="1"/>
</dbReference>
<evidence type="ECO:0000256" key="5">
    <source>
        <dbReference type="ARBA" id="ARBA00022989"/>
    </source>
</evidence>
<sequence length="516" mass="55571">MSNRETRIGFVVVGLLLGIFVSAMDNTIVATATGSIVSHLGGIDKIVWITAAYMVTEMAGMPIFGKLSDMYGRKRFFVFGLVVFLIGSMLCGTAQNMDQLAVYRAIQGIGGGALMPIAFTIIFDVVPRDQAGKFSGMFGAVFGLASIFGPLLGSYITENISWRWVFYINVPVGIVTFILIFFFYHESKQHLPQVIDWFGIITLVPAIVCLMFALEFGGNQYAWDSLIILGAFILAAVLFAIFLLIEARAKEPVVSFHMFKNRVFAGSNFVGLLSGSAYIVAVIYIPIYIQGVLGGSAINAGLELLPMMVGSSITAPLGGALASKLSYRNILFPFCLIFVVGLFLLTRLTPTSSTLEVMSFMCIVGLGIGPSFSVVGMAAMSEFDFRQRGAASSTNSFVRELGMTVGIVVFGVIQKNSFQNQLQTAFSSTTKQYQGLASMDPRAMLSPQTRSEIPGPILHKLALALASSVTHALLWDLIPAVLALAFLFWMGGARFKGMAGPSESSESGSTTRPSQA</sequence>
<comment type="caution">
    <text evidence="9">The sequence shown here is derived from an EMBL/GenBank/DDBJ whole genome shotgun (WGS) entry which is preliminary data.</text>
</comment>
<evidence type="ECO:0000256" key="3">
    <source>
        <dbReference type="ARBA" id="ARBA00022475"/>
    </source>
</evidence>
<protein>
    <submittedName>
        <fullName evidence="9">MDR family MFS transporter</fullName>
    </submittedName>
</protein>
<evidence type="ECO:0000256" key="2">
    <source>
        <dbReference type="ARBA" id="ARBA00022448"/>
    </source>
</evidence>
<evidence type="ECO:0000256" key="4">
    <source>
        <dbReference type="ARBA" id="ARBA00022692"/>
    </source>
</evidence>
<organism evidence="9 10">
    <name type="scientific">Alicyclobacillus fastidiosus</name>
    <dbReference type="NCBI Taxonomy" id="392011"/>
    <lineage>
        <taxon>Bacteria</taxon>
        <taxon>Bacillati</taxon>
        <taxon>Bacillota</taxon>
        <taxon>Bacilli</taxon>
        <taxon>Bacillales</taxon>
        <taxon>Alicyclobacillaceae</taxon>
        <taxon>Alicyclobacillus</taxon>
    </lineage>
</organism>
<evidence type="ECO:0000313" key="10">
    <source>
        <dbReference type="Proteomes" id="UP001579974"/>
    </source>
</evidence>
<feature type="transmembrane region" description="Helical" evidence="7">
    <location>
        <begin position="330"/>
        <end position="346"/>
    </location>
</feature>
<dbReference type="NCBIfam" id="TIGR00711">
    <property type="entry name" value="efflux_EmrB"/>
    <property type="match status" value="1"/>
</dbReference>
<reference evidence="9 10" key="1">
    <citation type="journal article" date="2024" name="Int. J. Mol. Sci.">
        <title>Exploration of Alicyclobacillus spp. Genome in Search of Antibiotic Resistance.</title>
        <authorList>
            <person name="Bucka-Kolendo J."/>
            <person name="Kiousi D.E."/>
            <person name="Dekowska A."/>
            <person name="Mikolajczuk-Szczyrba A."/>
            <person name="Karadedos D.M."/>
            <person name="Michael P."/>
            <person name="Galanis A."/>
            <person name="Sokolowska B."/>
        </authorList>
    </citation>
    <scope>NUCLEOTIDE SEQUENCE [LARGE SCALE GENOMIC DNA]</scope>
    <source>
        <strain evidence="9 10">KKP 3000</strain>
    </source>
</reference>
<dbReference type="PROSITE" id="PS50850">
    <property type="entry name" value="MFS"/>
    <property type="match status" value="1"/>
</dbReference>
<dbReference type="InterPro" id="IPR004638">
    <property type="entry name" value="EmrB-like"/>
</dbReference>
<evidence type="ECO:0000256" key="7">
    <source>
        <dbReference type="SAM" id="Phobius"/>
    </source>
</evidence>
<gene>
    <name evidence="9" type="ORF">KKP3000_003809</name>
</gene>